<dbReference type="EMBL" id="CP102382">
    <property type="protein sequence ID" value="UUV21426.1"/>
    <property type="molecule type" value="Genomic_DNA"/>
</dbReference>
<sequence length="177" mass="21369">MYNRFNFFKNTFAVFKKTDQPKDYSKPHFISKHGSCYFFTNEGVFRYSNHWGRVGNCRWRLEYIDHKQQTNYWGFCVWNQFYSNEDAQPLYFIEEVSPNQYTYNHKSNSNTQSAVYRSASETAKILKKINEINQNDAWAKHLSYNNYQDLKAYFINQLITTPKSFMKIKQEYIQANK</sequence>
<dbReference type="Proteomes" id="UP001317001">
    <property type="component" value="Chromosome"/>
</dbReference>
<evidence type="ECO:0008006" key="3">
    <source>
        <dbReference type="Google" id="ProtNLM"/>
    </source>
</evidence>
<evidence type="ECO:0000313" key="1">
    <source>
        <dbReference type="EMBL" id="UUV21426.1"/>
    </source>
</evidence>
<reference evidence="1 2" key="1">
    <citation type="submission" date="2022-08" db="EMBL/GenBank/DDBJ databases">
        <title>Myroides zhujiangensis sp. nov., a novel bacterium isolated from sediment in the Pearl River Estuary.</title>
        <authorList>
            <person name="Cui L."/>
        </authorList>
    </citation>
    <scope>NUCLEOTIDE SEQUENCE [LARGE SCALE GENOMIC DNA]</scope>
    <source>
        <strain evidence="1 2">SCSIO 72103</strain>
    </source>
</reference>
<dbReference type="RefSeq" id="WP_257499352.1">
    <property type="nucleotide sequence ID" value="NZ_CP102382.1"/>
</dbReference>
<gene>
    <name evidence="1" type="ORF">NPX36_14040</name>
</gene>
<protein>
    <recommendedName>
        <fullName evidence="3">LAGLIDADG homing endonuclease</fullName>
    </recommendedName>
</protein>
<organism evidence="1 2">
    <name type="scientific">Paenimyroides aestuarii</name>
    <dbReference type="NCBI Taxonomy" id="2968490"/>
    <lineage>
        <taxon>Bacteria</taxon>
        <taxon>Pseudomonadati</taxon>
        <taxon>Bacteroidota</taxon>
        <taxon>Flavobacteriia</taxon>
        <taxon>Flavobacteriales</taxon>
        <taxon>Flavobacteriaceae</taxon>
        <taxon>Paenimyroides</taxon>
    </lineage>
</organism>
<proteinExistence type="predicted"/>
<keyword evidence="2" id="KW-1185">Reference proteome</keyword>
<accession>A0ABY5NS92</accession>
<name>A0ABY5NS92_9FLAO</name>
<evidence type="ECO:0000313" key="2">
    <source>
        <dbReference type="Proteomes" id="UP001317001"/>
    </source>
</evidence>